<accession>A0AAD9IV55</accession>
<keyword evidence="1" id="KW-0472">Membrane</keyword>
<dbReference type="Proteomes" id="UP001208570">
    <property type="component" value="Unassembled WGS sequence"/>
</dbReference>
<protein>
    <submittedName>
        <fullName evidence="3">Uncharacterized protein</fullName>
    </submittedName>
</protein>
<keyword evidence="1" id="KW-1133">Transmembrane helix</keyword>
<keyword evidence="1" id="KW-0812">Transmembrane</keyword>
<dbReference type="AlphaFoldDB" id="A0AAD9IV55"/>
<evidence type="ECO:0000313" key="4">
    <source>
        <dbReference type="Proteomes" id="UP001208570"/>
    </source>
</evidence>
<proteinExistence type="predicted"/>
<evidence type="ECO:0000256" key="1">
    <source>
        <dbReference type="SAM" id="Phobius"/>
    </source>
</evidence>
<feature type="signal peptide" evidence="2">
    <location>
        <begin position="1"/>
        <end position="19"/>
    </location>
</feature>
<gene>
    <name evidence="3" type="ORF">LSH36_1234g00008</name>
</gene>
<feature type="chain" id="PRO_5042043171" evidence="2">
    <location>
        <begin position="20"/>
        <end position="68"/>
    </location>
</feature>
<keyword evidence="4" id="KW-1185">Reference proteome</keyword>
<evidence type="ECO:0000313" key="3">
    <source>
        <dbReference type="EMBL" id="KAK2140835.1"/>
    </source>
</evidence>
<reference evidence="3" key="1">
    <citation type="journal article" date="2023" name="Mol. Biol. Evol.">
        <title>Third-Generation Sequencing Reveals the Adaptive Role of the Epigenome in Three Deep-Sea Polychaetes.</title>
        <authorList>
            <person name="Perez M."/>
            <person name="Aroh O."/>
            <person name="Sun Y."/>
            <person name="Lan Y."/>
            <person name="Juniper S.K."/>
            <person name="Young C.R."/>
            <person name="Angers B."/>
            <person name="Qian P.Y."/>
        </authorList>
    </citation>
    <scope>NUCLEOTIDE SEQUENCE</scope>
    <source>
        <strain evidence="3">P08H-3</strain>
    </source>
</reference>
<name>A0AAD9IV55_9ANNE</name>
<dbReference type="EMBL" id="JAODUP010001234">
    <property type="protein sequence ID" value="KAK2140835.1"/>
    <property type="molecule type" value="Genomic_DNA"/>
</dbReference>
<keyword evidence="2" id="KW-0732">Signal</keyword>
<feature type="transmembrane region" description="Helical" evidence="1">
    <location>
        <begin position="35"/>
        <end position="56"/>
    </location>
</feature>
<sequence>MEMMIKVLLFLSTVAAVFGQESINVHKGMNVGMHAGLALLISFGVLASCAIGVNVVTRVCAKKLHAAD</sequence>
<comment type="caution">
    <text evidence="3">The sequence shown here is derived from an EMBL/GenBank/DDBJ whole genome shotgun (WGS) entry which is preliminary data.</text>
</comment>
<organism evidence="3 4">
    <name type="scientific">Paralvinella palmiformis</name>
    <dbReference type="NCBI Taxonomy" id="53620"/>
    <lineage>
        <taxon>Eukaryota</taxon>
        <taxon>Metazoa</taxon>
        <taxon>Spiralia</taxon>
        <taxon>Lophotrochozoa</taxon>
        <taxon>Annelida</taxon>
        <taxon>Polychaeta</taxon>
        <taxon>Sedentaria</taxon>
        <taxon>Canalipalpata</taxon>
        <taxon>Terebellida</taxon>
        <taxon>Terebelliformia</taxon>
        <taxon>Alvinellidae</taxon>
        <taxon>Paralvinella</taxon>
    </lineage>
</organism>
<evidence type="ECO:0000256" key="2">
    <source>
        <dbReference type="SAM" id="SignalP"/>
    </source>
</evidence>